<keyword evidence="3" id="KW-0121">Carboxypeptidase</keyword>
<keyword evidence="3" id="KW-0645">Protease</keyword>
<sequence>MVGVGNECHKWLFNPQANAFQLNSVSESLNYLVNRSTLILSSVSKFSEFEKHSEWNLTEPKISDSYSHYDALSDRLRALHNSFPSITHLYSVGSSVQGRMLWAISIGDNPDIHELGEAEVKLIGNIHGDEPMGKEILLLFASLLCLNYGQNPMITALLDNTQIHILPSMNPDGFEISKKGEETLVGRGNHHQVDLNRNFPDQFNRSLTSFLPEPETASVIRWSRLYPFVLSASLHGGALVAVYPYDGSFDHTVHYSSSPDDATFRDLALSYSKFLSAISPPPPILTYILHRQ</sequence>
<name>A0AAV2TEE3_CALDB</name>
<dbReference type="SMART" id="SM00631">
    <property type="entry name" value="Zn_pept"/>
    <property type="match status" value="1"/>
</dbReference>
<comment type="caution">
    <text evidence="6">Lacks conserved residue(s) required for the propagation of feature annotation.</text>
</comment>
<proteinExistence type="inferred from homology"/>
<evidence type="ECO:0000256" key="6">
    <source>
        <dbReference type="PROSITE-ProRule" id="PRU01379"/>
    </source>
</evidence>
<dbReference type="InterPro" id="IPR050753">
    <property type="entry name" value="Peptidase_M14_domain"/>
</dbReference>
<dbReference type="AlphaFoldDB" id="A0AAV2TEE3"/>
<dbReference type="Gene3D" id="3.40.630.10">
    <property type="entry name" value="Zn peptidases"/>
    <property type="match status" value="1"/>
</dbReference>
<dbReference type="EMBL" id="CAXLJL010000268">
    <property type="protein sequence ID" value="CAL5135822.1"/>
    <property type="molecule type" value="Genomic_DNA"/>
</dbReference>
<evidence type="ECO:0000256" key="1">
    <source>
        <dbReference type="ARBA" id="ARBA00001947"/>
    </source>
</evidence>
<evidence type="ECO:0000313" key="9">
    <source>
        <dbReference type="Proteomes" id="UP001497525"/>
    </source>
</evidence>
<keyword evidence="4" id="KW-0479">Metal-binding</keyword>
<evidence type="ECO:0000259" key="7">
    <source>
        <dbReference type="PROSITE" id="PS52035"/>
    </source>
</evidence>
<organism evidence="8 9">
    <name type="scientific">Calicophoron daubneyi</name>
    <name type="common">Rumen fluke</name>
    <name type="synonym">Paramphistomum daubneyi</name>
    <dbReference type="NCBI Taxonomy" id="300641"/>
    <lineage>
        <taxon>Eukaryota</taxon>
        <taxon>Metazoa</taxon>
        <taxon>Spiralia</taxon>
        <taxon>Lophotrochozoa</taxon>
        <taxon>Platyhelminthes</taxon>
        <taxon>Trematoda</taxon>
        <taxon>Digenea</taxon>
        <taxon>Plagiorchiida</taxon>
        <taxon>Pronocephalata</taxon>
        <taxon>Paramphistomoidea</taxon>
        <taxon>Paramphistomidae</taxon>
        <taxon>Calicophoron</taxon>
    </lineage>
</organism>
<dbReference type="InterPro" id="IPR000834">
    <property type="entry name" value="Peptidase_M14"/>
</dbReference>
<accession>A0AAV2TEE3</accession>
<dbReference type="PANTHER" id="PTHR11532">
    <property type="entry name" value="PROTEASE M14 CARBOXYPEPTIDASE"/>
    <property type="match status" value="1"/>
</dbReference>
<reference evidence="8" key="1">
    <citation type="submission" date="2024-06" db="EMBL/GenBank/DDBJ databases">
        <authorList>
            <person name="Liu X."/>
            <person name="Lenzi L."/>
            <person name="Haldenby T S."/>
            <person name="Uol C."/>
        </authorList>
    </citation>
    <scope>NUCLEOTIDE SEQUENCE</scope>
</reference>
<dbReference type="GO" id="GO:0005615">
    <property type="term" value="C:extracellular space"/>
    <property type="evidence" value="ECO:0007669"/>
    <property type="project" value="TreeGrafter"/>
</dbReference>
<dbReference type="PANTHER" id="PTHR11532:SF57">
    <property type="entry name" value="CARBOXYPEPTIDASE D, B"/>
    <property type="match status" value="1"/>
</dbReference>
<evidence type="ECO:0000313" key="8">
    <source>
        <dbReference type="EMBL" id="CAL5135822.1"/>
    </source>
</evidence>
<comment type="similarity">
    <text evidence="2 6">Belongs to the peptidase M14 family.</text>
</comment>
<feature type="domain" description="Peptidase M14" evidence="7">
    <location>
        <begin position="65"/>
        <end position="292"/>
    </location>
</feature>
<keyword evidence="3" id="KW-0378">Hydrolase</keyword>
<dbReference type="PRINTS" id="PR00765">
    <property type="entry name" value="CRBOXYPTASEA"/>
</dbReference>
<dbReference type="PROSITE" id="PS52035">
    <property type="entry name" value="PEPTIDASE_M14"/>
    <property type="match status" value="1"/>
</dbReference>
<dbReference type="InterPro" id="IPR057247">
    <property type="entry name" value="CARBOXYPEPT_ZN_2"/>
</dbReference>
<keyword evidence="5" id="KW-0862">Zinc</keyword>
<dbReference type="Proteomes" id="UP001497525">
    <property type="component" value="Unassembled WGS sequence"/>
</dbReference>
<gene>
    <name evidence="8" type="ORF">CDAUBV1_LOCUS9933</name>
</gene>
<protein>
    <recommendedName>
        <fullName evidence="7">Peptidase M14 domain-containing protein</fullName>
    </recommendedName>
</protein>
<comment type="cofactor">
    <cofactor evidence="1">
        <name>Zn(2+)</name>
        <dbReference type="ChEBI" id="CHEBI:29105"/>
    </cofactor>
</comment>
<dbReference type="GO" id="GO:0006518">
    <property type="term" value="P:peptide metabolic process"/>
    <property type="evidence" value="ECO:0007669"/>
    <property type="project" value="TreeGrafter"/>
</dbReference>
<dbReference type="GO" id="GO:0016485">
    <property type="term" value="P:protein processing"/>
    <property type="evidence" value="ECO:0007669"/>
    <property type="project" value="TreeGrafter"/>
</dbReference>
<dbReference type="GO" id="GO:0008270">
    <property type="term" value="F:zinc ion binding"/>
    <property type="evidence" value="ECO:0007669"/>
    <property type="project" value="InterPro"/>
</dbReference>
<dbReference type="PROSITE" id="PS00133">
    <property type="entry name" value="CARBOXYPEPT_ZN_2"/>
    <property type="match status" value="1"/>
</dbReference>
<evidence type="ECO:0000256" key="5">
    <source>
        <dbReference type="ARBA" id="ARBA00022833"/>
    </source>
</evidence>
<evidence type="ECO:0000256" key="3">
    <source>
        <dbReference type="ARBA" id="ARBA00022645"/>
    </source>
</evidence>
<dbReference type="Pfam" id="PF00246">
    <property type="entry name" value="Peptidase_M14"/>
    <property type="match status" value="1"/>
</dbReference>
<dbReference type="SUPFAM" id="SSF53187">
    <property type="entry name" value="Zn-dependent exopeptidases"/>
    <property type="match status" value="1"/>
</dbReference>
<dbReference type="GO" id="GO:0004181">
    <property type="term" value="F:metallocarboxypeptidase activity"/>
    <property type="evidence" value="ECO:0007669"/>
    <property type="project" value="InterPro"/>
</dbReference>
<evidence type="ECO:0000256" key="2">
    <source>
        <dbReference type="ARBA" id="ARBA00005988"/>
    </source>
</evidence>
<comment type="caution">
    <text evidence="8">The sequence shown here is derived from an EMBL/GenBank/DDBJ whole genome shotgun (WGS) entry which is preliminary data.</text>
</comment>
<evidence type="ECO:0000256" key="4">
    <source>
        <dbReference type="ARBA" id="ARBA00022723"/>
    </source>
</evidence>